<name>A0ABV8UH78_9PROT</name>
<evidence type="ECO:0000313" key="1">
    <source>
        <dbReference type="EMBL" id="MFC4350619.1"/>
    </source>
</evidence>
<protein>
    <submittedName>
        <fullName evidence="1">Uncharacterized protein</fullName>
    </submittedName>
</protein>
<proteinExistence type="predicted"/>
<accession>A0ABV8UH78</accession>
<gene>
    <name evidence="1" type="ORF">ACFOW6_03575</name>
</gene>
<comment type="caution">
    <text evidence="1">The sequence shown here is derived from an EMBL/GenBank/DDBJ whole genome shotgun (WGS) entry which is preliminary data.</text>
</comment>
<dbReference type="EMBL" id="JBHSCW010000001">
    <property type="protein sequence ID" value="MFC4350619.1"/>
    <property type="molecule type" value="Genomic_DNA"/>
</dbReference>
<evidence type="ECO:0000313" key="2">
    <source>
        <dbReference type="Proteomes" id="UP001595799"/>
    </source>
</evidence>
<keyword evidence="2" id="KW-1185">Reference proteome</keyword>
<dbReference type="Proteomes" id="UP001595799">
    <property type="component" value="Unassembled WGS sequence"/>
</dbReference>
<organism evidence="1 2">
    <name type="scientific">Fodinicurvata halophila</name>
    <dbReference type="NCBI Taxonomy" id="1419723"/>
    <lineage>
        <taxon>Bacteria</taxon>
        <taxon>Pseudomonadati</taxon>
        <taxon>Pseudomonadota</taxon>
        <taxon>Alphaproteobacteria</taxon>
        <taxon>Rhodospirillales</taxon>
        <taxon>Rhodovibrionaceae</taxon>
        <taxon>Fodinicurvata</taxon>
    </lineage>
</organism>
<dbReference type="RefSeq" id="WP_382420951.1">
    <property type="nucleotide sequence ID" value="NZ_JBHSCW010000001.1"/>
</dbReference>
<reference evidence="2" key="1">
    <citation type="journal article" date="2019" name="Int. J. Syst. Evol. Microbiol.">
        <title>The Global Catalogue of Microorganisms (GCM) 10K type strain sequencing project: providing services to taxonomists for standard genome sequencing and annotation.</title>
        <authorList>
            <consortium name="The Broad Institute Genomics Platform"/>
            <consortium name="The Broad Institute Genome Sequencing Center for Infectious Disease"/>
            <person name="Wu L."/>
            <person name="Ma J."/>
        </authorList>
    </citation>
    <scope>NUCLEOTIDE SEQUENCE [LARGE SCALE GENOMIC DNA]</scope>
    <source>
        <strain evidence="2">CECT 8472</strain>
    </source>
</reference>
<sequence>MENFTLQERELYEALKELRESLLEFERHQDKPVTWPERVDKAFQRTDVVLHETENKAASSLGSAG</sequence>